<dbReference type="CDD" id="cd03809">
    <property type="entry name" value="GT4_MtfB-like"/>
    <property type="match status" value="1"/>
</dbReference>
<gene>
    <name evidence="3" type="ORF">QO011_005895</name>
</gene>
<dbReference type="EMBL" id="JAUSVX010000013">
    <property type="protein sequence ID" value="MDQ0472865.1"/>
    <property type="molecule type" value="Genomic_DNA"/>
</dbReference>
<keyword evidence="4" id="KW-1185">Reference proteome</keyword>
<dbReference type="Gene3D" id="3.40.50.2000">
    <property type="entry name" value="Glycogen Phosphorylase B"/>
    <property type="match status" value="1"/>
</dbReference>
<dbReference type="PANTHER" id="PTHR46401">
    <property type="entry name" value="GLYCOSYLTRANSFERASE WBBK-RELATED"/>
    <property type="match status" value="1"/>
</dbReference>
<dbReference type="Pfam" id="PF00534">
    <property type="entry name" value="Glycos_transf_1"/>
    <property type="match status" value="1"/>
</dbReference>
<comment type="caution">
    <text evidence="3">The sequence shown here is derived from an EMBL/GenBank/DDBJ whole genome shotgun (WGS) entry which is preliminary data.</text>
</comment>
<dbReference type="RefSeq" id="WP_307280312.1">
    <property type="nucleotide sequence ID" value="NZ_JAUSVX010000013.1"/>
</dbReference>
<name>A0ABU0JF05_9HYPH</name>
<keyword evidence="1" id="KW-0808">Transferase</keyword>
<dbReference type="SUPFAM" id="SSF53756">
    <property type="entry name" value="UDP-Glycosyltransferase/glycogen phosphorylase"/>
    <property type="match status" value="1"/>
</dbReference>
<protein>
    <submittedName>
        <fullName evidence="3">Glycosyltransferase involved in cell wall biosynthesis</fullName>
    </submittedName>
</protein>
<evidence type="ECO:0000259" key="2">
    <source>
        <dbReference type="Pfam" id="PF00534"/>
    </source>
</evidence>
<evidence type="ECO:0000313" key="3">
    <source>
        <dbReference type="EMBL" id="MDQ0472865.1"/>
    </source>
</evidence>
<dbReference type="Proteomes" id="UP001242480">
    <property type="component" value="Unassembled WGS sequence"/>
</dbReference>
<evidence type="ECO:0000313" key="4">
    <source>
        <dbReference type="Proteomes" id="UP001242480"/>
    </source>
</evidence>
<dbReference type="PANTHER" id="PTHR46401:SF2">
    <property type="entry name" value="GLYCOSYLTRANSFERASE WBBK-RELATED"/>
    <property type="match status" value="1"/>
</dbReference>
<evidence type="ECO:0000256" key="1">
    <source>
        <dbReference type="ARBA" id="ARBA00022679"/>
    </source>
</evidence>
<accession>A0ABU0JF05</accession>
<feature type="domain" description="Glycosyl transferase family 1" evidence="2">
    <location>
        <begin position="282"/>
        <end position="425"/>
    </location>
</feature>
<reference evidence="3 4" key="1">
    <citation type="submission" date="2023-07" db="EMBL/GenBank/DDBJ databases">
        <title>Genomic Encyclopedia of Type Strains, Phase IV (KMG-IV): sequencing the most valuable type-strain genomes for metagenomic binning, comparative biology and taxonomic classification.</title>
        <authorList>
            <person name="Goeker M."/>
        </authorList>
    </citation>
    <scope>NUCLEOTIDE SEQUENCE [LARGE SCALE GENOMIC DNA]</scope>
    <source>
        <strain evidence="3 4">DSM 19619</strain>
    </source>
</reference>
<dbReference type="InterPro" id="IPR001296">
    <property type="entry name" value="Glyco_trans_1"/>
</dbReference>
<sequence>MTHRTFDAPLLYSSASRVLRMINVSMRPIVFDMSRLLSRAHLPSPSGIDRFEIRYADWIAQTYRSSVFVETLAYGPRIIERRRAVRMIGEVSRRWGAPPQDGTEQAKLQEIATFLDGEDRPEPAPPAGRLRRVIDQTVSGNQRRLQATLRRVIAKVVTKRQALQEEGRNALFVHVSHARLDRTGAFDWMPRLGARGIFYVHDLIPITHPNFARSGEAERHRRRLDTVLRHGAAILTNSEHSAAIIRDYAQAKAAQLPSVHVIGPGIEPAFRRSPALEMPETRRSFFLAIGTVEPRKNHSLLFETWRRLEETGAPDIPALVIAGRLGWNGDEVLAELDRYPTLRRHVVHVEDLGDAALCCLMRGARAVLSPTLVEGYGMPVVEALAAGARVVASDIPSHREIAGGRALLLDPAGSDAWFEAVERLARQAAPAAAGLTGAARMARVLNWTDHFRFVSENVIRPLEHEAGLA</sequence>
<proteinExistence type="predicted"/>
<organism evidence="3 4">
    <name type="scientific">Labrys wisconsinensis</name>
    <dbReference type="NCBI Taxonomy" id="425677"/>
    <lineage>
        <taxon>Bacteria</taxon>
        <taxon>Pseudomonadati</taxon>
        <taxon>Pseudomonadota</taxon>
        <taxon>Alphaproteobacteria</taxon>
        <taxon>Hyphomicrobiales</taxon>
        <taxon>Xanthobacteraceae</taxon>
        <taxon>Labrys</taxon>
    </lineage>
</organism>